<gene>
    <name evidence="11" type="ORF">BLNAU_4482</name>
</gene>
<dbReference type="InterPro" id="IPR036020">
    <property type="entry name" value="WW_dom_sf"/>
</dbReference>
<proteinExistence type="inferred from homology"/>
<feature type="compositionally biased region" description="Acidic residues" evidence="9">
    <location>
        <begin position="979"/>
        <end position="999"/>
    </location>
</feature>
<evidence type="ECO:0000256" key="5">
    <source>
        <dbReference type="ARBA" id="ARBA00023211"/>
    </source>
</evidence>
<dbReference type="InterPro" id="IPR031675">
    <property type="entry name" value="STPPase_N"/>
</dbReference>
<dbReference type="SUPFAM" id="SSF51045">
    <property type="entry name" value="WW domain"/>
    <property type="match status" value="1"/>
</dbReference>
<evidence type="ECO:0000256" key="8">
    <source>
        <dbReference type="RuleBase" id="RU004273"/>
    </source>
</evidence>
<comment type="cofactor">
    <cofactor evidence="1">
        <name>Mn(2+)</name>
        <dbReference type="ChEBI" id="CHEBI:29035"/>
    </cofactor>
</comment>
<comment type="catalytic activity">
    <reaction evidence="6">
        <text>O-phospho-L-seryl-[protein] + H2O = L-seryl-[protein] + phosphate</text>
        <dbReference type="Rhea" id="RHEA:20629"/>
        <dbReference type="Rhea" id="RHEA-COMP:9863"/>
        <dbReference type="Rhea" id="RHEA-COMP:11604"/>
        <dbReference type="ChEBI" id="CHEBI:15377"/>
        <dbReference type="ChEBI" id="CHEBI:29999"/>
        <dbReference type="ChEBI" id="CHEBI:43474"/>
        <dbReference type="ChEBI" id="CHEBI:83421"/>
        <dbReference type="EC" id="3.1.3.16"/>
    </reaction>
</comment>
<feature type="compositionally biased region" description="Basic and acidic residues" evidence="9">
    <location>
        <begin position="480"/>
        <end position="534"/>
    </location>
</feature>
<feature type="compositionally biased region" description="Polar residues" evidence="9">
    <location>
        <begin position="904"/>
        <end position="919"/>
    </location>
</feature>
<comment type="caution">
    <text evidence="11">The sequence shown here is derived from an EMBL/GenBank/DDBJ whole genome shotgun (WGS) entry which is preliminary data.</text>
</comment>
<evidence type="ECO:0000256" key="7">
    <source>
        <dbReference type="ARBA" id="ARBA00048336"/>
    </source>
</evidence>
<dbReference type="InterPro" id="IPR006186">
    <property type="entry name" value="Ser/Thr-sp_prot-phosphatase"/>
</dbReference>
<feature type="region of interest" description="Disordered" evidence="9">
    <location>
        <begin position="434"/>
        <end position="458"/>
    </location>
</feature>
<feature type="compositionally biased region" description="Basic and acidic residues" evidence="9">
    <location>
        <begin position="241"/>
        <end position="295"/>
    </location>
</feature>
<dbReference type="SMART" id="SM00456">
    <property type="entry name" value="WW"/>
    <property type="match status" value="1"/>
</dbReference>
<dbReference type="Pfam" id="PF00149">
    <property type="entry name" value="Metallophos"/>
    <property type="match status" value="1"/>
</dbReference>
<dbReference type="PRINTS" id="PR00114">
    <property type="entry name" value="STPHPHTASE"/>
</dbReference>
<dbReference type="SUPFAM" id="SSF56300">
    <property type="entry name" value="Metallo-dependent phosphatases"/>
    <property type="match status" value="1"/>
</dbReference>
<feature type="compositionally biased region" description="Basic and acidic residues" evidence="9">
    <location>
        <begin position="876"/>
        <end position="885"/>
    </location>
</feature>
<evidence type="ECO:0000256" key="2">
    <source>
        <dbReference type="ARBA" id="ARBA00022723"/>
    </source>
</evidence>
<evidence type="ECO:0000256" key="3">
    <source>
        <dbReference type="ARBA" id="ARBA00022801"/>
    </source>
</evidence>
<feature type="compositionally biased region" description="Low complexity" evidence="9">
    <location>
        <begin position="561"/>
        <end position="582"/>
    </location>
</feature>
<dbReference type="Gene3D" id="3.60.21.10">
    <property type="match status" value="1"/>
</dbReference>
<feature type="compositionally biased region" description="Basic and acidic residues" evidence="9">
    <location>
        <begin position="923"/>
        <end position="934"/>
    </location>
</feature>
<dbReference type="PROSITE" id="PS00125">
    <property type="entry name" value="SER_THR_PHOSPHATASE"/>
    <property type="match status" value="1"/>
</dbReference>
<name>A0ABQ9YA54_9EUKA</name>
<keyword evidence="2" id="KW-0479">Metal-binding</keyword>
<feature type="region of interest" description="Disordered" evidence="9">
    <location>
        <begin position="676"/>
        <end position="715"/>
    </location>
</feature>
<feature type="compositionally biased region" description="Basic residues" evidence="9">
    <location>
        <begin position="535"/>
        <end position="560"/>
    </location>
</feature>
<feature type="compositionally biased region" description="Basic and acidic residues" evidence="9">
    <location>
        <begin position="225"/>
        <end position="234"/>
    </location>
</feature>
<evidence type="ECO:0000256" key="4">
    <source>
        <dbReference type="ARBA" id="ARBA00022912"/>
    </source>
</evidence>
<comment type="catalytic activity">
    <reaction evidence="7 8">
        <text>O-phospho-L-threonyl-[protein] + H2O = L-threonyl-[protein] + phosphate</text>
        <dbReference type="Rhea" id="RHEA:47004"/>
        <dbReference type="Rhea" id="RHEA-COMP:11060"/>
        <dbReference type="Rhea" id="RHEA-COMP:11605"/>
        <dbReference type="ChEBI" id="CHEBI:15377"/>
        <dbReference type="ChEBI" id="CHEBI:30013"/>
        <dbReference type="ChEBI" id="CHEBI:43474"/>
        <dbReference type="ChEBI" id="CHEBI:61977"/>
        <dbReference type="EC" id="3.1.3.16"/>
    </reaction>
</comment>
<feature type="compositionally biased region" description="Basic residues" evidence="9">
    <location>
        <begin position="842"/>
        <end position="857"/>
    </location>
</feature>
<keyword evidence="5" id="KW-0464">Manganese</keyword>
<accession>A0ABQ9YA54</accession>
<protein>
    <recommendedName>
        <fullName evidence="8">Serine/threonine-protein phosphatase</fullName>
        <ecNumber evidence="8">3.1.3.16</ecNumber>
    </recommendedName>
</protein>
<dbReference type="Gene3D" id="3.30.1470.10">
    <property type="entry name" value="Photosystem I PsaD, reaction center subunit II"/>
    <property type="match status" value="1"/>
</dbReference>
<comment type="similarity">
    <text evidence="8">Belongs to the PPP phosphatase family.</text>
</comment>
<dbReference type="Pfam" id="PF00397">
    <property type="entry name" value="WW"/>
    <property type="match status" value="1"/>
</dbReference>
<feature type="region of interest" description="Disordered" evidence="9">
    <location>
        <begin position="201"/>
        <end position="351"/>
    </location>
</feature>
<dbReference type="Gene3D" id="1.10.287.1490">
    <property type="match status" value="1"/>
</dbReference>
<dbReference type="InterPro" id="IPR050341">
    <property type="entry name" value="PP1_catalytic_subunit"/>
</dbReference>
<dbReference type="Proteomes" id="UP001281761">
    <property type="component" value="Unassembled WGS sequence"/>
</dbReference>
<dbReference type="InterPro" id="IPR001202">
    <property type="entry name" value="WW_dom"/>
</dbReference>
<keyword evidence="4" id="KW-0904">Protein phosphatase</keyword>
<feature type="compositionally biased region" description="Basic and acidic residues" evidence="9">
    <location>
        <begin position="788"/>
        <end position="801"/>
    </location>
</feature>
<evidence type="ECO:0000259" key="10">
    <source>
        <dbReference type="PROSITE" id="PS50020"/>
    </source>
</evidence>
<dbReference type="CDD" id="cd00201">
    <property type="entry name" value="WW"/>
    <property type="match status" value="1"/>
</dbReference>
<feature type="compositionally biased region" description="Polar residues" evidence="9">
    <location>
        <begin position="816"/>
        <end position="841"/>
    </location>
</feature>
<dbReference type="InterPro" id="IPR029052">
    <property type="entry name" value="Metallo-depent_PP-like"/>
</dbReference>
<feature type="compositionally biased region" description="Basic and acidic residues" evidence="9">
    <location>
        <begin position="201"/>
        <end position="218"/>
    </location>
</feature>
<dbReference type="PANTHER" id="PTHR11668">
    <property type="entry name" value="SERINE/THREONINE PROTEIN PHOSPHATASE"/>
    <property type="match status" value="1"/>
</dbReference>
<feature type="region of interest" description="Disordered" evidence="9">
    <location>
        <begin position="788"/>
        <end position="1001"/>
    </location>
</feature>
<feature type="compositionally biased region" description="Polar residues" evidence="9">
    <location>
        <begin position="602"/>
        <end position="646"/>
    </location>
</feature>
<dbReference type="PROSITE" id="PS50020">
    <property type="entry name" value="WW_DOMAIN_2"/>
    <property type="match status" value="1"/>
</dbReference>
<evidence type="ECO:0000313" key="12">
    <source>
        <dbReference type="Proteomes" id="UP001281761"/>
    </source>
</evidence>
<dbReference type="Pfam" id="PF16891">
    <property type="entry name" value="STPPase_N"/>
    <property type="match status" value="1"/>
</dbReference>
<feature type="region of interest" description="Disordered" evidence="9">
    <location>
        <begin position="86"/>
        <end position="148"/>
    </location>
</feature>
<feature type="compositionally biased region" description="Basic and acidic residues" evidence="9">
    <location>
        <begin position="86"/>
        <end position="98"/>
    </location>
</feature>
<evidence type="ECO:0000256" key="1">
    <source>
        <dbReference type="ARBA" id="ARBA00001936"/>
    </source>
</evidence>
<dbReference type="SMART" id="SM00156">
    <property type="entry name" value="PP2Ac"/>
    <property type="match status" value="1"/>
</dbReference>
<dbReference type="PANTHER" id="PTHR11668:SF300">
    <property type="entry name" value="SERINE_THREONINE-PROTEIN PHOSPHATASE"/>
    <property type="match status" value="1"/>
</dbReference>
<dbReference type="InterPro" id="IPR004843">
    <property type="entry name" value="Calcineurin-like_PHP"/>
</dbReference>
<organism evidence="11 12">
    <name type="scientific">Blattamonas nauphoetae</name>
    <dbReference type="NCBI Taxonomy" id="2049346"/>
    <lineage>
        <taxon>Eukaryota</taxon>
        <taxon>Metamonada</taxon>
        <taxon>Preaxostyla</taxon>
        <taxon>Oxymonadida</taxon>
        <taxon>Blattamonas</taxon>
    </lineage>
</organism>
<dbReference type="EC" id="3.1.3.16" evidence="8"/>
<evidence type="ECO:0000313" key="11">
    <source>
        <dbReference type="EMBL" id="KAK2960584.1"/>
    </source>
</evidence>
<dbReference type="EMBL" id="JARBJD010000022">
    <property type="protein sequence ID" value="KAK2960584.1"/>
    <property type="molecule type" value="Genomic_DNA"/>
</dbReference>
<reference evidence="11 12" key="1">
    <citation type="journal article" date="2022" name="bioRxiv">
        <title>Genomics of Preaxostyla Flagellates Illuminates Evolutionary Transitions and the Path Towards Mitochondrial Loss.</title>
        <authorList>
            <person name="Novak L.V.F."/>
            <person name="Treitli S.C."/>
            <person name="Pyrih J."/>
            <person name="Halakuc P."/>
            <person name="Pipaliya S.V."/>
            <person name="Vacek V."/>
            <person name="Brzon O."/>
            <person name="Soukal P."/>
            <person name="Eme L."/>
            <person name="Dacks J.B."/>
            <person name="Karnkowska A."/>
            <person name="Elias M."/>
            <person name="Hampl V."/>
        </authorList>
    </citation>
    <scope>NUCLEOTIDE SEQUENCE [LARGE SCALE GENOMIC DNA]</scope>
    <source>
        <strain evidence="11">NAU3</strain>
        <tissue evidence="11">Gut</tissue>
    </source>
</reference>
<keyword evidence="3 8" id="KW-0378">Hydrolase</keyword>
<feature type="compositionally biased region" description="Basic residues" evidence="9">
    <location>
        <begin position="585"/>
        <end position="597"/>
    </location>
</feature>
<feature type="region of interest" description="Disordered" evidence="9">
    <location>
        <begin position="480"/>
        <end position="647"/>
    </location>
</feature>
<keyword evidence="12" id="KW-1185">Reference proteome</keyword>
<evidence type="ECO:0000256" key="9">
    <source>
        <dbReference type="SAM" id="MobiDB-lite"/>
    </source>
</evidence>
<feature type="compositionally biased region" description="Basic and acidic residues" evidence="9">
    <location>
        <begin position="302"/>
        <end position="351"/>
    </location>
</feature>
<evidence type="ECO:0000256" key="6">
    <source>
        <dbReference type="ARBA" id="ARBA00047761"/>
    </source>
</evidence>
<sequence length="1506" mass="174713">MSEHPRVTKDSEDYEGIIEYARFMNMVPIDEELLWIAKEGYFAALPDGWTEEVTEDGRAYYFNAHTNQSMWEHPLDQHYKRLYQQEKQKKIDRERQHTQESTPSKAKAKGSPSMPIIRSNDSKGKSGLTSNAGKRRDSDPDNSSVNTVGSAEDNVQQLTQHMSNTSNTSRESPYEVMKQIENERTSLLDSFRTEKEQILQTHERELQAQRLHHEDEMKQQQTDFETQKRDDLTKLKTKWKREKEQKEEQHERELKEMEDKWNHEKTRLKEKQQRELEMIRTKHEEQKQDLEKENQRLASSQKEIEQKEKELERKKREYDRKLRDIQHEFDDQAATLRRENQERLREEERDLKKEREIGRKKERVEFDISALERRLSDLKKDEESKTKQIETLKEEYQEWKDKLKDEKRRVREEKDRKAELEQNIDSLNEKLAEKRKKGLLEEKQRIEQVKREEEESHKEIINLQTELKEIQTTIETMRKEMEVEEKRKNDLKKECDSLEQKKKELGQETDELKRQITKRRSENDSLEDRHSHNRDTRRKHSRTPRSRRGGSRQRRYRPRSRTPSSSSSYSSYSSSITESSESSRSRRRRHQQTRRKHETPTKETPATQQTPKRIASQTGGETHSTPPTQRTHATTPQTDENAQFEQLMNEVKQIEQAEAFLIRQKMVIVEWEKRVRDEREEWKRRADELKSEIERSNGENKSDRNRKGQLEEQKRKKDWLWTNKTTIENDATLLNKEKKQMVSSADVIKERKAKLTLVLSHLASVGVALPPSLSSVIRDAVRDDDLLNGRSTEMKETRVESSARTARKKEGLNDSVKLSSPQIPRLNISSQSPERMTSSKQRASHNRTPPNHHHSPHIHREHDIDGDTELTLSSSEQHDDHSSREDSEESEDRNGTHSPAALRQTPSSPLRQSKPTTSRKPTRRSDEMKRDGPRLESAQSPPLRGTKWTNRTNSQRSTKQKSRRRIAFADEYSDGGIAEQDEDEHEIEEGDDEEEEDVGDAQLRSEMEKITSKVELLLQTRGSRQGLDATPSLHNTHLSQSTAHAMIPQFNTDHTPSTPQTLFVPSNSQLHPSIGTPLVSQQIPTFSPIQPSTSTPSHSHAFPQHFTPQTSPFGAGFRTQSDSELRQSIVNLSSGNETLRQWVMKQTKQLGVVMQSTPSEYLLDLPPVIDLDRIIEKLMSVRKAETLTFVDLPEADIKALIISVRQVFMSQDVVLELTSPIKVCGDVHGQYSDLLRLFEYGGFPPEANYLFLGDYVDRGSQSLEVICLLFAYKLKYPENIFLLRGNHECATINKLYGFYDECKARYSVNLWRLFIDCFNCLPLCAIIDDSIFCTHGGLSPELVKIDQLRKIQRPTDIPDHGLLCDLLWADPSPTNELWGESDRGVSITFGTKAIEQFLSDNDLDLLVRAHQVVMSGYQFFSSRQLVTVFSAPNYCGEFDNQGAMMTIDETLLCSFQILKPPHHMKPVITGLTDDPESAGGTYLDSVKANNGIVTELSNPFTKSKKC</sequence>
<dbReference type="GO" id="GO:0004722">
    <property type="term" value="F:protein serine/threonine phosphatase activity"/>
    <property type="evidence" value="ECO:0007669"/>
    <property type="project" value="UniProtKB-EC"/>
</dbReference>
<feature type="domain" description="WW" evidence="10">
    <location>
        <begin position="43"/>
        <end position="76"/>
    </location>
</feature>